<dbReference type="InterPro" id="IPR008954">
    <property type="entry name" value="Moesin_tail_sf"/>
</dbReference>
<organism evidence="3 4">
    <name type="scientific">Fukomys damarensis</name>
    <name type="common">Damaraland mole rat</name>
    <name type="synonym">Cryptomys damarensis</name>
    <dbReference type="NCBI Taxonomy" id="885580"/>
    <lineage>
        <taxon>Eukaryota</taxon>
        <taxon>Metazoa</taxon>
        <taxon>Chordata</taxon>
        <taxon>Craniata</taxon>
        <taxon>Vertebrata</taxon>
        <taxon>Euteleostomi</taxon>
        <taxon>Mammalia</taxon>
        <taxon>Eutheria</taxon>
        <taxon>Euarchontoglires</taxon>
        <taxon>Glires</taxon>
        <taxon>Rodentia</taxon>
        <taxon>Hystricomorpha</taxon>
        <taxon>Bathyergidae</taxon>
        <taxon>Fukomys</taxon>
    </lineage>
</organism>
<dbReference type="AlphaFoldDB" id="A0A091E2E3"/>
<feature type="region of interest" description="Disordered" evidence="1">
    <location>
        <begin position="91"/>
        <end position="114"/>
    </location>
</feature>
<reference evidence="3 4" key="1">
    <citation type="submission" date="2013-11" db="EMBL/GenBank/DDBJ databases">
        <title>The Damaraland mole rat (Fukomys damarensis) genome and evolution of African mole rats.</title>
        <authorList>
            <person name="Gladyshev V.N."/>
            <person name="Fang X."/>
        </authorList>
    </citation>
    <scope>NUCLEOTIDE SEQUENCE [LARGE SCALE GENOMIC DNA]</scope>
    <source>
        <tissue evidence="3">Liver</tissue>
    </source>
</reference>
<evidence type="ECO:0000259" key="2">
    <source>
        <dbReference type="Pfam" id="PF00769"/>
    </source>
</evidence>
<evidence type="ECO:0000313" key="4">
    <source>
        <dbReference type="Proteomes" id="UP000028990"/>
    </source>
</evidence>
<gene>
    <name evidence="3" type="ORF">H920_01710</name>
</gene>
<dbReference type="Gene3D" id="3.10.20.90">
    <property type="entry name" value="Phosphatidylinositol 3-kinase Catalytic Subunit, Chain A, domain 1"/>
    <property type="match status" value="1"/>
</dbReference>
<dbReference type="EMBL" id="KN121188">
    <property type="protein sequence ID" value="KFO36883.1"/>
    <property type="molecule type" value="Genomic_DNA"/>
</dbReference>
<dbReference type="SUPFAM" id="SSF48678">
    <property type="entry name" value="Moesin tail domain"/>
    <property type="match status" value="1"/>
</dbReference>
<accession>A0A091E2E3</accession>
<dbReference type="Pfam" id="PF00769">
    <property type="entry name" value="ERM_C"/>
    <property type="match status" value="1"/>
</dbReference>
<dbReference type="InterPro" id="IPR011259">
    <property type="entry name" value="ERM_C_dom"/>
</dbReference>
<proteinExistence type="predicted"/>
<dbReference type="Gene3D" id="6.10.360.10">
    <property type="match status" value="1"/>
</dbReference>
<evidence type="ECO:0000313" key="3">
    <source>
        <dbReference type="EMBL" id="KFO36883.1"/>
    </source>
</evidence>
<feature type="region of interest" description="Disordered" evidence="1">
    <location>
        <begin position="129"/>
        <end position="188"/>
    </location>
</feature>
<keyword evidence="4" id="KW-1185">Reference proteome</keyword>
<dbReference type="PANTHER" id="PTHR23281">
    <property type="entry name" value="MERLIN/MOESIN/EZRIN/RADIXIN"/>
    <property type="match status" value="1"/>
</dbReference>
<dbReference type="InterPro" id="IPR011174">
    <property type="entry name" value="ERM"/>
</dbReference>
<protein>
    <submittedName>
        <fullName evidence="3">Ezrin</fullName>
    </submittedName>
</protein>
<dbReference type="GO" id="GO:0003779">
    <property type="term" value="F:actin binding"/>
    <property type="evidence" value="ECO:0007669"/>
    <property type="project" value="InterPro"/>
</dbReference>
<feature type="domain" description="Ezrin/radixin/moesin C-terminal" evidence="2">
    <location>
        <begin position="82"/>
        <end position="136"/>
    </location>
</feature>
<name>A0A091E2E3_FUKDA</name>
<sequence>MARTLSASGPEPCFREIEAVPQEPKKPKPINVWVTTTDAEMEFAIQPNTTGKQVFFDQVGGRRVEPAGYSAELSREGIPEDRKEQEKLITKAEKSPRVQPQQLTLSNKLSQARDENKRRIHNGIVHKENMRQGQSKSRLACTRSARATPSSALMRSRPCRGQGSAQGAWQRGSAGGSGQPWHTGSVVC</sequence>
<feature type="compositionally biased region" description="Polar residues" evidence="1">
    <location>
        <begin position="98"/>
        <end position="110"/>
    </location>
</feature>
<evidence type="ECO:0000256" key="1">
    <source>
        <dbReference type="SAM" id="MobiDB-lite"/>
    </source>
</evidence>
<dbReference type="Proteomes" id="UP000028990">
    <property type="component" value="Unassembled WGS sequence"/>
</dbReference>